<proteinExistence type="predicted"/>
<evidence type="ECO:0000259" key="1">
    <source>
        <dbReference type="Pfam" id="PF13358"/>
    </source>
</evidence>
<evidence type="ECO:0000313" key="3">
    <source>
        <dbReference type="RefSeq" id="XP_045573596.1"/>
    </source>
</evidence>
<dbReference type="Proteomes" id="UP001652741">
    <property type="component" value="Chromosome ssa04"/>
</dbReference>
<dbReference type="Gene3D" id="3.30.420.10">
    <property type="entry name" value="Ribonuclease H-like superfamily/Ribonuclease H"/>
    <property type="match status" value="1"/>
</dbReference>
<dbReference type="GeneID" id="123742565"/>
<keyword evidence="2" id="KW-1185">Reference proteome</keyword>
<dbReference type="Pfam" id="PF13358">
    <property type="entry name" value="DDE_3"/>
    <property type="match status" value="1"/>
</dbReference>
<name>A0ABM3ERC8_SALSA</name>
<accession>A0ABM3ERC8</accession>
<protein>
    <recommendedName>
        <fullName evidence="1">Tc1-like transposase DDE domain-containing protein</fullName>
    </recommendedName>
</protein>
<dbReference type="NCBIfam" id="NF033545">
    <property type="entry name" value="transpos_IS630"/>
    <property type="match status" value="1"/>
</dbReference>
<sequence length="331" mass="38697">MREAAQRVQPNLSRYTVASIIQTFRNENRTERLPTQGGRERVLSPEQETEIMNMVLENNGITLRQIPRKIIENNEIFQNIDRVSLSTLDRVLRRNNLRMKHVYRVPFERNSERVKELRYNYVQRVLELEVAAVEHQFIFIDEVGFNLTKRQKRGRNIIGQRAIVQVPGQRGGNIMCAAITHHGVIHHHATLGPYNTAHLITFLDTLHNTLIPPDQVDGPEQLRYVVIWDNVSFHRAALVRNWFTAHPRFLVVYLPPYSPVLNPIEEFFSAWRWKVYDRNPQTHIPLLQAMEDACGDIAADAFHGWNRHARRYFPRCCLARENIACDVDEVL</sequence>
<gene>
    <name evidence="3" type="primary">LOC123742565</name>
</gene>
<dbReference type="InterPro" id="IPR009057">
    <property type="entry name" value="Homeodomain-like_sf"/>
</dbReference>
<organism evidence="2 3">
    <name type="scientific">Salmo salar</name>
    <name type="common">Atlantic salmon</name>
    <dbReference type="NCBI Taxonomy" id="8030"/>
    <lineage>
        <taxon>Eukaryota</taxon>
        <taxon>Metazoa</taxon>
        <taxon>Chordata</taxon>
        <taxon>Craniata</taxon>
        <taxon>Vertebrata</taxon>
        <taxon>Euteleostomi</taxon>
        <taxon>Actinopterygii</taxon>
        <taxon>Neopterygii</taxon>
        <taxon>Teleostei</taxon>
        <taxon>Protacanthopterygii</taxon>
        <taxon>Salmoniformes</taxon>
        <taxon>Salmonidae</taxon>
        <taxon>Salmoninae</taxon>
        <taxon>Salmo</taxon>
    </lineage>
</organism>
<dbReference type="PANTHER" id="PTHR46564:SF1">
    <property type="entry name" value="TRANSPOSASE"/>
    <property type="match status" value="1"/>
</dbReference>
<dbReference type="InterPro" id="IPR038717">
    <property type="entry name" value="Tc1-like_DDE_dom"/>
</dbReference>
<evidence type="ECO:0000313" key="2">
    <source>
        <dbReference type="Proteomes" id="UP001652741"/>
    </source>
</evidence>
<dbReference type="InterPro" id="IPR047655">
    <property type="entry name" value="Transpos_IS630-like"/>
</dbReference>
<reference evidence="3" key="1">
    <citation type="submission" date="2025-08" db="UniProtKB">
        <authorList>
            <consortium name="RefSeq"/>
        </authorList>
    </citation>
    <scope>IDENTIFICATION</scope>
</reference>
<dbReference type="PANTHER" id="PTHR46564">
    <property type="entry name" value="TRANSPOSASE"/>
    <property type="match status" value="1"/>
</dbReference>
<dbReference type="RefSeq" id="XP_045573596.1">
    <property type="nucleotide sequence ID" value="XM_045717640.1"/>
</dbReference>
<dbReference type="InterPro" id="IPR036397">
    <property type="entry name" value="RNaseH_sf"/>
</dbReference>
<dbReference type="SUPFAM" id="SSF46689">
    <property type="entry name" value="Homeodomain-like"/>
    <property type="match status" value="1"/>
</dbReference>
<feature type="domain" description="Tc1-like transposase DDE" evidence="1">
    <location>
        <begin position="137"/>
        <end position="274"/>
    </location>
</feature>